<dbReference type="PANTHER" id="PTHR10851:SF0">
    <property type="entry name" value="PYRIDOXINE-5'-PHOSPHATE OXIDASE"/>
    <property type="match status" value="1"/>
</dbReference>
<name>A0A556AUM8_9BURK</name>
<feature type="binding site" evidence="9 11">
    <location>
        <begin position="139"/>
        <end position="140"/>
    </location>
    <ligand>
        <name>FMN</name>
        <dbReference type="ChEBI" id="CHEBI:58210"/>
    </ligand>
</feature>
<evidence type="ECO:0000256" key="11">
    <source>
        <dbReference type="PIRSR" id="PIRSR000190-2"/>
    </source>
</evidence>
<dbReference type="PROSITE" id="PS01064">
    <property type="entry name" value="PYRIDOX_OXIDASE"/>
    <property type="match status" value="1"/>
</dbReference>
<evidence type="ECO:0000259" key="13">
    <source>
        <dbReference type="Pfam" id="PF10590"/>
    </source>
</evidence>
<dbReference type="Proteomes" id="UP000318405">
    <property type="component" value="Unassembled WGS sequence"/>
</dbReference>
<feature type="binding site" evidence="9 11">
    <location>
        <position position="104"/>
    </location>
    <ligand>
        <name>FMN</name>
        <dbReference type="ChEBI" id="CHEBI:58210"/>
    </ligand>
</feature>
<dbReference type="GO" id="GO:0010181">
    <property type="term" value="F:FMN binding"/>
    <property type="evidence" value="ECO:0007669"/>
    <property type="project" value="UniProtKB-UniRule"/>
</dbReference>
<dbReference type="RefSeq" id="WP_143947753.1">
    <property type="nucleotide sequence ID" value="NZ_BAABMB010000002.1"/>
</dbReference>
<evidence type="ECO:0000256" key="10">
    <source>
        <dbReference type="PIRSR" id="PIRSR000190-1"/>
    </source>
</evidence>
<feature type="domain" description="Pyridoxine 5'-phosphate oxidase dimerisation C-terminal" evidence="13">
    <location>
        <begin position="170"/>
        <end position="211"/>
    </location>
</feature>
<feature type="binding site" evidence="9 10">
    <location>
        <position position="122"/>
    </location>
    <ligand>
        <name>substrate</name>
    </ligand>
</feature>
<accession>A0A556AUM8</accession>
<dbReference type="InterPro" id="IPR012349">
    <property type="entry name" value="Split_barrel_FMN-bd"/>
</dbReference>
<feature type="domain" description="Pyridoxamine 5'-phosphate oxidase N-terminal" evidence="12">
    <location>
        <begin position="32"/>
        <end position="158"/>
    </location>
</feature>
<dbReference type="FunFam" id="2.30.110.10:FF:000005">
    <property type="entry name" value="NAD(P)H-hydrate epimerase"/>
    <property type="match status" value="1"/>
</dbReference>
<feature type="binding site" evidence="9 11">
    <location>
        <position position="81"/>
    </location>
    <ligand>
        <name>FMN</name>
        <dbReference type="ChEBI" id="CHEBI:58210"/>
    </ligand>
</feature>
<feature type="binding site" evidence="9 10">
    <location>
        <position position="130"/>
    </location>
    <ligand>
        <name>substrate</name>
    </ligand>
</feature>
<comment type="subunit">
    <text evidence="4 9">Homodimer.</text>
</comment>
<evidence type="ECO:0000259" key="12">
    <source>
        <dbReference type="Pfam" id="PF01243"/>
    </source>
</evidence>
<evidence type="ECO:0000256" key="8">
    <source>
        <dbReference type="ARBA" id="ARBA00023096"/>
    </source>
</evidence>
<dbReference type="EMBL" id="VLTJ01000014">
    <property type="protein sequence ID" value="TSH96643.1"/>
    <property type="molecule type" value="Genomic_DNA"/>
</dbReference>
<dbReference type="Pfam" id="PF10590">
    <property type="entry name" value="PNP_phzG_C"/>
    <property type="match status" value="1"/>
</dbReference>
<dbReference type="HAMAP" id="MF_01629">
    <property type="entry name" value="PdxH"/>
    <property type="match status" value="1"/>
</dbReference>
<feature type="binding site" evidence="10">
    <location>
        <begin position="7"/>
        <end position="10"/>
    </location>
    <ligand>
        <name>substrate</name>
    </ligand>
</feature>
<feature type="binding site" evidence="9 10">
    <location>
        <begin position="189"/>
        <end position="191"/>
    </location>
    <ligand>
        <name>substrate</name>
    </ligand>
</feature>
<dbReference type="NCBIfam" id="NF004231">
    <property type="entry name" value="PRK05679.1"/>
    <property type="match status" value="1"/>
</dbReference>
<dbReference type="PANTHER" id="PTHR10851">
    <property type="entry name" value="PYRIDOXINE-5-PHOSPHATE OXIDASE"/>
    <property type="match status" value="1"/>
</dbReference>
<feature type="binding site" evidence="9 11">
    <location>
        <begin position="75"/>
        <end position="76"/>
    </location>
    <ligand>
        <name>FMN</name>
        <dbReference type="ChEBI" id="CHEBI:58210"/>
    </ligand>
</feature>
<dbReference type="Pfam" id="PF01243">
    <property type="entry name" value="PNPOx_N"/>
    <property type="match status" value="1"/>
</dbReference>
<dbReference type="GO" id="GO:0004733">
    <property type="term" value="F:pyridoxamine phosphate oxidase activity"/>
    <property type="evidence" value="ECO:0007669"/>
    <property type="project" value="UniProtKB-UniRule"/>
</dbReference>
<feature type="binding site" evidence="9 11">
    <location>
        <position position="193"/>
    </location>
    <ligand>
        <name>FMN</name>
        <dbReference type="ChEBI" id="CHEBI:58210"/>
    </ligand>
</feature>
<dbReference type="NCBIfam" id="TIGR00558">
    <property type="entry name" value="pdxH"/>
    <property type="match status" value="1"/>
</dbReference>
<dbReference type="InterPro" id="IPR000659">
    <property type="entry name" value="Pyridox_Oxase"/>
</dbReference>
<keyword evidence="6 9" id="KW-0288">FMN</keyword>
<dbReference type="OrthoDB" id="9780392at2"/>
<feature type="binding site" evidence="9 10">
    <location>
        <position position="65"/>
    </location>
    <ligand>
        <name>substrate</name>
    </ligand>
</feature>
<comment type="similarity">
    <text evidence="3 9">Belongs to the pyridoxamine 5'-phosphate oxidase family.</text>
</comment>
<evidence type="ECO:0000313" key="14">
    <source>
        <dbReference type="EMBL" id="TSH96643.1"/>
    </source>
</evidence>
<dbReference type="Gene3D" id="2.30.110.10">
    <property type="entry name" value="Electron Transport, Fmn-binding Protein, Chain A"/>
    <property type="match status" value="1"/>
</dbReference>
<evidence type="ECO:0000256" key="5">
    <source>
        <dbReference type="ARBA" id="ARBA00022630"/>
    </source>
</evidence>
<comment type="pathway">
    <text evidence="2 9">Cofactor metabolism; pyridoxal 5'-phosphate salvage; pyridoxal 5'-phosphate from pyridoxine 5'-phosphate: step 1/1.</text>
</comment>
<feature type="binding site" evidence="9 10">
    <location>
        <position position="126"/>
    </location>
    <ligand>
        <name>substrate</name>
    </ligand>
</feature>
<dbReference type="EC" id="1.4.3.5" evidence="9"/>
<keyword evidence="8 9" id="KW-0664">Pyridoxine biosynthesis</keyword>
<dbReference type="InterPro" id="IPR019740">
    <property type="entry name" value="Pyridox_Oxase_CS"/>
</dbReference>
<dbReference type="PIRSF" id="PIRSF000190">
    <property type="entry name" value="Pyd_amn-ph_oxd"/>
    <property type="match status" value="1"/>
</dbReference>
<feature type="binding site" evidence="9 11">
    <location>
        <position position="183"/>
    </location>
    <ligand>
        <name>FMN</name>
        <dbReference type="ChEBI" id="CHEBI:58210"/>
    </ligand>
</feature>
<keyword evidence="5 9" id="KW-0285">Flavoprotein</keyword>
<organism evidence="14 15">
    <name type="scientific">Verticiella sediminum</name>
    <dbReference type="NCBI Taxonomy" id="1247510"/>
    <lineage>
        <taxon>Bacteria</taxon>
        <taxon>Pseudomonadati</taxon>
        <taxon>Pseudomonadota</taxon>
        <taxon>Betaproteobacteria</taxon>
        <taxon>Burkholderiales</taxon>
        <taxon>Alcaligenaceae</taxon>
        <taxon>Verticiella</taxon>
    </lineage>
</organism>
<comment type="catalytic activity">
    <reaction evidence="9">
        <text>pyridoxamine 5'-phosphate + O2 + H2O = pyridoxal 5'-phosphate + H2O2 + NH4(+)</text>
        <dbReference type="Rhea" id="RHEA:15817"/>
        <dbReference type="ChEBI" id="CHEBI:15377"/>
        <dbReference type="ChEBI" id="CHEBI:15379"/>
        <dbReference type="ChEBI" id="CHEBI:16240"/>
        <dbReference type="ChEBI" id="CHEBI:28938"/>
        <dbReference type="ChEBI" id="CHEBI:58451"/>
        <dbReference type="ChEBI" id="CHEBI:597326"/>
        <dbReference type="EC" id="1.4.3.5"/>
    </reaction>
</comment>
<evidence type="ECO:0000256" key="9">
    <source>
        <dbReference type="HAMAP-Rule" id="MF_01629"/>
    </source>
</evidence>
<dbReference type="InterPro" id="IPR011576">
    <property type="entry name" value="Pyridox_Oxase_N"/>
</dbReference>
<keyword evidence="7 9" id="KW-0560">Oxidoreductase</keyword>
<comment type="caution">
    <text evidence="14">The sequence shown here is derived from an EMBL/GenBank/DDBJ whole genome shotgun (WGS) entry which is preliminary data.</text>
</comment>
<comment type="function">
    <text evidence="9">Catalyzes the oxidation of either pyridoxine 5'-phosphate (PNP) or pyridoxamine 5'-phosphate (PMP) into pyridoxal 5'-phosphate (PLP).</text>
</comment>
<evidence type="ECO:0000256" key="6">
    <source>
        <dbReference type="ARBA" id="ARBA00022643"/>
    </source>
</evidence>
<evidence type="ECO:0000256" key="4">
    <source>
        <dbReference type="ARBA" id="ARBA00011738"/>
    </source>
</evidence>
<sequence>MSLADLRENYEKGVLLEADVAASPYVQFQHWFDEALAARVPEANAMTLATANPDGRPAARIVLLKGFDERGFVFYTNYTSRKAEEIEAGRWAALLFFWQPLERQVRIEGRVERVSDEESDAYFASRPLGSRIGAWSSPQSQPIPDREVLVLREAEMRQRFGDAPPRPPHWGGYRVIPDAIEFWQGRSSRLHDRLVYRLDAQGAWRIVRLAP</sequence>
<keyword evidence="15" id="KW-1185">Reference proteome</keyword>
<proteinExistence type="inferred from homology"/>
<evidence type="ECO:0000313" key="15">
    <source>
        <dbReference type="Proteomes" id="UP000318405"/>
    </source>
</evidence>
<evidence type="ECO:0000256" key="7">
    <source>
        <dbReference type="ARBA" id="ARBA00023002"/>
    </source>
</evidence>
<dbReference type="AlphaFoldDB" id="A0A556AUM8"/>
<gene>
    <name evidence="9 14" type="primary">pdxH</name>
    <name evidence="14" type="ORF">FOZ76_08680</name>
</gene>
<evidence type="ECO:0000256" key="1">
    <source>
        <dbReference type="ARBA" id="ARBA00004738"/>
    </source>
</evidence>
<dbReference type="SUPFAM" id="SSF50475">
    <property type="entry name" value="FMN-binding split barrel"/>
    <property type="match status" value="1"/>
</dbReference>
<comment type="pathway">
    <text evidence="1 9">Cofactor metabolism; pyridoxal 5'-phosphate salvage; pyridoxal 5'-phosphate from pyridoxamine 5'-phosphate: step 1/1.</text>
</comment>
<evidence type="ECO:0000256" key="3">
    <source>
        <dbReference type="ARBA" id="ARBA00007301"/>
    </source>
</evidence>
<dbReference type="GO" id="GO:0008615">
    <property type="term" value="P:pyridoxine biosynthetic process"/>
    <property type="evidence" value="ECO:0007669"/>
    <property type="project" value="UniProtKB-UniRule"/>
</dbReference>
<feature type="binding site" evidence="9 11">
    <location>
        <begin position="60"/>
        <end position="65"/>
    </location>
    <ligand>
        <name>FMN</name>
        <dbReference type="ChEBI" id="CHEBI:58210"/>
    </ligand>
</feature>
<dbReference type="InterPro" id="IPR019576">
    <property type="entry name" value="Pyridoxamine_oxidase_dimer_C"/>
</dbReference>
<dbReference type="UniPathway" id="UPA01068">
    <property type="reaction ID" value="UER00304"/>
</dbReference>
<feature type="binding site" evidence="9 11">
    <location>
        <position position="82"/>
    </location>
    <ligand>
        <name>FMN</name>
        <dbReference type="ChEBI" id="CHEBI:58210"/>
    </ligand>
</feature>
<reference evidence="14 15" key="1">
    <citation type="submission" date="2019-07" db="EMBL/GenBank/DDBJ databases">
        <title>Qingshengfaniella alkalisoli gen. nov., sp. nov., isolated from saline soil.</title>
        <authorList>
            <person name="Xu L."/>
            <person name="Huang X.-X."/>
            <person name="Sun J.-Q."/>
        </authorList>
    </citation>
    <scope>NUCLEOTIDE SEQUENCE [LARGE SCALE GENOMIC DNA]</scope>
    <source>
        <strain evidence="14 15">DSM 27279</strain>
    </source>
</reference>
<comment type="cofactor">
    <cofactor evidence="9 11">
        <name>FMN</name>
        <dbReference type="ChEBI" id="CHEBI:58210"/>
    </cofactor>
    <text evidence="9 11">Binds 1 FMN per subunit.</text>
</comment>
<comment type="catalytic activity">
    <reaction evidence="9">
        <text>pyridoxine 5'-phosphate + O2 = pyridoxal 5'-phosphate + H2O2</text>
        <dbReference type="Rhea" id="RHEA:15149"/>
        <dbReference type="ChEBI" id="CHEBI:15379"/>
        <dbReference type="ChEBI" id="CHEBI:16240"/>
        <dbReference type="ChEBI" id="CHEBI:58589"/>
        <dbReference type="ChEBI" id="CHEBI:597326"/>
        <dbReference type="EC" id="1.4.3.5"/>
    </reaction>
</comment>
<evidence type="ECO:0000256" key="2">
    <source>
        <dbReference type="ARBA" id="ARBA00005037"/>
    </source>
</evidence>
<protein>
    <recommendedName>
        <fullName evidence="9">Pyridoxine/pyridoxamine 5'-phosphate oxidase</fullName>
        <ecNumber evidence="9">1.4.3.5</ecNumber>
    </recommendedName>
    <alternativeName>
        <fullName evidence="9">PNP/PMP oxidase</fullName>
        <shortName evidence="9">PNPOx</shortName>
    </alternativeName>
    <alternativeName>
        <fullName evidence="9">Pyridoxal 5'-phosphate synthase</fullName>
    </alternativeName>
</protein>